<sequence>MCNNMIELSNFKERNYASIGHNKPLGRQNEVEMFNTSTDVNL</sequence>
<evidence type="ECO:0000313" key="1">
    <source>
        <dbReference type="EMBL" id="JAE24068.1"/>
    </source>
</evidence>
<protein>
    <submittedName>
        <fullName evidence="1">Uncharacterized protein</fullName>
    </submittedName>
</protein>
<reference evidence="1" key="1">
    <citation type="submission" date="2014-09" db="EMBL/GenBank/DDBJ databases">
        <authorList>
            <person name="Magalhaes I.L.F."/>
            <person name="Oliveira U."/>
            <person name="Santos F.R."/>
            <person name="Vidigal T.H.D.A."/>
            <person name="Brescovit A.D."/>
            <person name="Santos A.J."/>
        </authorList>
    </citation>
    <scope>NUCLEOTIDE SEQUENCE</scope>
    <source>
        <tissue evidence="1">Shoot tissue taken approximately 20 cm above the soil surface</tissue>
    </source>
</reference>
<proteinExistence type="predicted"/>
<reference evidence="1" key="2">
    <citation type="journal article" date="2015" name="Data Brief">
        <title>Shoot transcriptome of the giant reed, Arundo donax.</title>
        <authorList>
            <person name="Barrero R.A."/>
            <person name="Guerrero F.D."/>
            <person name="Moolhuijzen P."/>
            <person name="Goolsby J.A."/>
            <person name="Tidwell J."/>
            <person name="Bellgard S.E."/>
            <person name="Bellgard M.I."/>
        </authorList>
    </citation>
    <scope>NUCLEOTIDE SEQUENCE</scope>
    <source>
        <tissue evidence="1">Shoot tissue taken approximately 20 cm above the soil surface</tissue>
    </source>
</reference>
<organism evidence="1">
    <name type="scientific">Arundo donax</name>
    <name type="common">Giant reed</name>
    <name type="synonym">Donax arundinaceus</name>
    <dbReference type="NCBI Taxonomy" id="35708"/>
    <lineage>
        <taxon>Eukaryota</taxon>
        <taxon>Viridiplantae</taxon>
        <taxon>Streptophyta</taxon>
        <taxon>Embryophyta</taxon>
        <taxon>Tracheophyta</taxon>
        <taxon>Spermatophyta</taxon>
        <taxon>Magnoliopsida</taxon>
        <taxon>Liliopsida</taxon>
        <taxon>Poales</taxon>
        <taxon>Poaceae</taxon>
        <taxon>PACMAD clade</taxon>
        <taxon>Arundinoideae</taxon>
        <taxon>Arundineae</taxon>
        <taxon>Arundo</taxon>
    </lineage>
</organism>
<dbReference type="AlphaFoldDB" id="A0A0A9GU27"/>
<accession>A0A0A9GU27</accession>
<dbReference type="EMBL" id="GBRH01173828">
    <property type="protein sequence ID" value="JAE24068.1"/>
    <property type="molecule type" value="Transcribed_RNA"/>
</dbReference>
<name>A0A0A9GU27_ARUDO</name>